<organism evidence="2">
    <name type="scientific">marine metagenome</name>
    <dbReference type="NCBI Taxonomy" id="408172"/>
    <lineage>
        <taxon>unclassified sequences</taxon>
        <taxon>metagenomes</taxon>
        <taxon>ecological metagenomes</taxon>
    </lineage>
</organism>
<feature type="transmembrane region" description="Helical" evidence="1">
    <location>
        <begin position="123"/>
        <end position="143"/>
    </location>
</feature>
<feature type="transmembrane region" description="Helical" evidence="1">
    <location>
        <begin position="71"/>
        <end position="89"/>
    </location>
</feature>
<feature type="transmembrane region" description="Helical" evidence="1">
    <location>
        <begin position="42"/>
        <end position="65"/>
    </location>
</feature>
<evidence type="ECO:0000313" key="2">
    <source>
        <dbReference type="EMBL" id="SVB55810.1"/>
    </source>
</evidence>
<gene>
    <name evidence="2" type="ORF">METZ01_LOCUS208664</name>
</gene>
<reference evidence="2" key="1">
    <citation type="submission" date="2018-05" db="EMBL/GenBank/DDBJ databases">
        <authorList>
            <person name="Lanie J.A."/>
            <person name="Ng W.-L."/>
            <person name="Kazmierczak K.M."/>
            <person name="Andrzejewski T.M."/>
            <person name="Davidsen T.M."/>
            <person name="Wayne K.J."/>
            <person name="Tettelin H."/>
            <person name="Glass J.I."/>
            <person name="Rusch D."/>
            <person name="Podicherti R."/>
            <person name="Tsui H.-C.T."/>
            <person name="Winkler M.E."/>
        </authorList>
    </citation>
    <scope>NUCLEOTIDE SEQUENCE</scope>
</reference>
<protein>
    <submittedName>
        <fullName evidence="2">Uncharacterized protein</fullName>
    </submittedName>
</protein>
<evidence type="ECO:0000256" key="1">
    <source>
        <dbReference type="SAM" id="Phobius"/>
    </source>
</evidence>
<proteinExistence type="predicted"/>
<name>A0A382EYJ9_9ZZZZ</name>
<accession>A0A382EYJ9</accession>
<feature type="transmembrane region" description="Helical" evidence="1">
    <location>
        <begin position="98"/>
        <end position="117"/>
    </location>
</feature>
<keyword evidence="1" id="KW-1133">Transmembrane helix</keyword>
<dbReference type="AlphaFoldDB" id="A0A382EYJ9"/>
<keyword evidence="1" id="KW-0472">Membrane</keyword>
<dbReference type="EMBL" id="UINC01047043">
    <property type="protein sequence ID" value="SVB55810.1"/>
    <property type="molecule type" value="Genomic_DNA"/>
</dbReference>
<keyword evidence="1" id="KW-0812">Transmembrane</keyword>
<sequence>MSTDTIFYSDGNDVMITNMSFVVGPKTFLLKIINSFYFQKDIAVRGCCSGGIVVVAGAGLTVFSILQPVNVPSFLLGCLVSVIGGFLLIDKKEYTRNPYFYSAIMLISAGIVIGVLGQITNSAFPLIILGLLVTLFGISMLIVSKQYVLIIRTQIENSEELEEYDVLYGSRSYIEEVATALQRAIEEQA</sequence>